<dbReference type="Proteomes" id="UP000830671">
    <property type="component" value="Chromosome 9"/>
</dbReference>
<evidence type="ECO:0000256" key="1">
    <source>
        <dbReference type="SAM" id="Phobius"/>
    </source>
</evidence>
<proteinExistence type="predicted"/>
<protein>
    <submittedName>
        <fullName evidence="2">Uncharacterized protein</fullName>
    </submittedName>
</protein>
<keyword evidence="1" id="KW-0812">Transmembrane</keyword>
<feature type="transmembrane region" description="Helical" evidence="1">
    <location>
        <begin position="30"/>
        <end position="58"/>
    </location>
</feature>
<keyword evidence="1" id="KW-1133">Transmembrane helix</keyword>
<accession>A0A9Q8WQN0</accession>
<dbReference type="RefSeq" id="XP_049153195.1">
    <property type="nucleotide sequence ID" value="XM_049296048.1"/>
</dbReference>
<dbReference type="EMBL" id="CP019481">
    <property type="protein sequence ID" value="UQC91597.1"/>
    <property type="molecule type" value="Genomic_DNA"/>
</dbReference>
<keyword evidence="3" id="KW-1185">Reference proteome</keyword>
<dbReference type="GeneID" id="73351058"/>
<reference evidence="2" key="1">
    <citation type="journal article" date="2021" name="Mol. Plant Microbe Interact.">
        <title>Complete Genome Sequence of the Plant-Pathogenic Fungus Colletotrichum lupini.</title>
        <authorList>
            <person name="Baroncelli R."/>
            <person name="Pensec F."/>
            <person name="Da Lio D."/>
            <person name="Boufleur T."/>
            <person name="Vicente I."/>
            <person name="Sarrocco S."/>
            <person name="Picot A."/>
            <person name="Baraldi E."/>
            <person name="Sukno S."/>
            <person name="Thon M."/>
            <person name="Le Floch G."/>
        </authorList>
    </citation>
    <scope>NUCLEOTIDE SEQUENCE</scope>
    <source>
        <strain evidence="2">IMI 504893</strain>
    </source>
</reference>
<sequence>MSRISMARHQAVVGYPLSHSQCVQMGRWDVLVTVILGTLAMIGLVPVLCGGVNVALLLPRNSLAIATGVER</sequence>
<evidence type="ECO:0000313" key="2">
    <source>
        <dbReference type="EMBL" id="UQC91597.1"/>
    </source>
</evidence>
<dbReference type="AlphaFoldDB" id="A0A9Q8WQN0"/>
<keyword evidence="1" id="KW-0472">Membrane</keyword>
<dbReference type="KEGG" id="clup:CLUP02_17133"/>
<evidence type="ECO:0000313" key="3">
    <source>
        <dbReference type="Proteomes" id="UP000830671"/>
    </source>
</evidence>
<organism evidence="2 3">
    <name type="scientific">Colletotrichum lupini</name>
    <dbReference type="NCBI Taxonomy" id="145971"/>
    <lineage>
        <taxon>Eukaryota</taxon>
        <taxon>Fungi</taxon>
        <taxon>Dikarya</taxon>
        <taxon>Ascomycota</taxon>
        <taxon>Pezizomycotina</taxon>
        <taxon>Sordariomycetes</taxon>
        <taxon>Hypocreomycetidae</taxon>
        <taxon>Glomerellales</taxon>
        <taxon>Glomerellaceae</taxon>
        <taxon>Colletotrichum</taxon>
        <taxon>Colletotrichum acutatum species complex</taxon>
    </lineage>
</organism>
<gene>
    <name evidence="2" type="ORF">CLUP02_17133</name>
</gene>
<name>A0A9Q8WQN0_9PEZI</name>